<organism evidence="2 3">
    <name type="scientific">Skeletonema marinoi</name>
    <dbReference type="NCBI Taxonomy" id="267567"/>
    <lineage>
        <taxon>Eukaryota</taxon>
        <taxon>Sar</taxon>
        <taxon>Stramenopiles</taxon>
        <taxon>Ochrophyta</taxon>
        <taxon>Bacillariophyta</taxon>
        <taxon>Coscinodiscophyceae</taxon>
        <taxon>Thalassiosirophycidae</taxon>
        <taxon>Thalassiosirales</taxon>
        <taxon>Skeletonemataceae</taxon>
        <taxon>Skeletonema</taxon>
        <taxon>Skeletonema marinoi-dohrnii complex</taxon>
    </lineage>
</organism>
<keyword evidence="3" id="KW-1185">Reference proteome</keyword>
<dbReference type="EMBL" id="JATAAI010000047">
    <property type="protein sequence ID" value="KAK1733570.1"/>
    <property type="molecule type" value="Genomic_DNA"/>
</dbReference>
<dbReference type="AlphaFoldDB" id="A0AAD8XUE2"/>
<protein>
    <submittedName>
        <fullName evidence="2">Uncharacterized protein</fullName>
    </submittedName>
</protein>
<gene>
    <name evidence="2" type="ORF">QTG54_015743</name>
</gene>
<evidence type="ECO:0000313" key="2">
    <source>
        <dbReference type="EMBL" id="KAK1733570.1"/>
    </source>
</evidence>
<reference evidence="2" key="1">
    <citation type="submission" date="2023-06" db="EMBL/GenBank/DDBJ databases">
        <title>Survivors Of The Sea: Transcriptome response of Skeletonema marinoi to long-term dormancy.</title>
        <authorList>
            <person name="Pinder M.I.M."/>
            <person name="Kourtchenko O."/>
            <person name="Robertson E.K."/>
            <person name="Larsson T."/>
            <person name="Maumus F."/>
            <person name="Osuna-Cruz C.M."/>
            <person name="Vancaester E."/>
            <person name="Stenow R."/>
            <person name="Vandepoele K."/>
            <person name="Ploug H."/>
            <person name="Bruchert V."/>
            <person name="Godhe A."/>
            <person name="Topel M."/>
        </authorList>
    </citation>
    <scope>NUCLEOTIDE SEQUENCE</scope>
    <source>
        <strain evidence="2">R05AC</strain>
    </source>
</reference>
<feature type="compositionally biased region" description="Basic and acidic residues" evidence="1">
    <location>
        <begin position="1"/>
        <end position="14"/>
    </location>
</feature>
<name>A0AAD8XUE2_9STRA</name>
<accession>A0AAD8XUE2</accession>
<evidence type="ECO:0000313" key="3">
    <source>
        <dbReference type="Proteomes" id="UP001224775"/>
    </source>
</evidence>
<evidence type="ECO:0000256" key="1">
    <source>
        <dbReference type="SAM" id="MobiDB-lite"/>
    </source>
</evidence>
<feature type="compositionally biased region" description="Polar residues" evidence="1">
    <location>
        <begin position="62"/>
        <end position="72"/>
    </location>
</feature>
<sequence>MERPATAKERHDTGAKSIARQRPNDDDDDQQPAGFLKPTPAPTFTQPRPTLAKKSATGVADLQSSNSEQQADATCDAKEKVYIYIIIVG</sequence>
<feature type="region of interest" description="Disordered" evidence="1">
    <location>
        <begin position="1"/>
        <end position="74"/>
    </location>
</feature>
<dbReference type="Proteomes" id="UP001224775">
    <property type="component" value="Unassembled WGS sequence"/>
</dbReference>
<comment type="caution">
    <text evidence="2">The sequence shown here is derived from an EMBL/GenBank/DDBJ whole genome shotgun (WGS) entry which is preliminary data.</text>
</comment>
<proteinExistence type="predicted"/>